<keyword evidence="5 11" id="KW-0547">Nucleotide-binding</keyword>
<dbReference type="AlphaFoldDB" id="A0A1A8TL77"/>
<evidence type="ECO:0000256" key="7">
    <source>
        <dbReference type="ARBA" id="ARBA00022958"/>
    </source>
</evidence>
<gene>
    <name evidence="11 12" type="primary">kdpC</name>
    <name evidence="12" type="ORF">MSP8886_03119</name>
</gene>
<evidence type="ECO:0000256" key="6">
    <source>
        <dbReference type="ARBA" id="ARBA00022840"/>
    </source>
</evidence>
<comment type="subunit">
    <text evidence="11">The system is composed of three essential subunits: KdpA, KdpB and KdpC.</text>
</comment>
<dbReference type="GO" id="GO:0008556">
    <property type="term" value="F:P-type potassium transmembrane transporter activity"/>
    <property type="evidence" value="ECO:0007669"/>
    <property type="project" value="InterPro"/>
</dbReference>
<keyword evidence="2 11" id="KW-1003">Cell membrane</keyword>
<dbReference type="NCBIfam" id="NF001454">
    <property type="entry name" value="PRK00315.1"/>
    <property type="match status" value="1"/>
</dbReference>
<dbReference type="HAMAP" id="MF_00276">
    <property type="entry name" value="KdpC"/>
    <property type="match status" value="1"/>
</dbReference>
<keyword evidence="7 11" id="KW-0630">Potassium</keyword>
<keyword evidence="10 11" id="KW-0472">Membrane</keyword>
<evidence type="ECO:0000256" key="5">
    <source>
        <dbReference type="ARBA" id="ARBA00022741"/>
    </source>
</evidence>
<keyword evidence="1 11" id="KW-0813">Transport</keyword>
<comment type="similarity">
    <text evidence="11">Belongs to the KdpC family.</text>
</comment>
<dbReference type="RefSeq" id="WP_083200983.1">
    <property type="nucleotide sequence ID" value="NZ_FLOB01000008.1"/>
</dbReference>
<evidence type="ECO:0000313" key="12">
    <source>
        <dbReference type="EMBL" id="SBS34627.1"/>
    </source>
</evidence>
<keyword evidence="3 11" id="KW-0633">Potassium transport</keyword>
<protein>
    <recommendedName>
        <fullName evidence="11">Potassium-transporting ATPase KdpC subunit</fullName>
    </recommendedName>
    <alternativeName>
        <fullName evidence="11">ATP phosphohydrolase [potassium-transporting] C chain</fullName>
    </alternativeName>
    <alternativeName>
        <fullName evidence="11">Potassium-binding and translocating subunit C</fullName>
    </alternativeName>
    <alternativeName>
        <fullName evidence="11">Potassium-translocating ATPase C chain</fullName>
    </alternativeName>
</protein>
<keyword evidence="4 11" id="KW-0812">Transmembrane</keyword>
<evidence type="ECO:0000256" key="8">
    <source>
        <dbReference type="ARBA" id="ARBA00022989"/>
    </source>
</evidence>
<evidence type="ECO:0000256" key="11">
    <source>
        <dbReference type="HAMAP-Rule" id="MF_00276"/>
    </source>
</evidence>
<reference evidence="12 13" key="1">
    <citation type="submission" date="2016-06" db="EMBL/GenBank/DDBJ databases">
        <authorList>
            <person name="Kjaerup R.B."/>
            <person name="Dalgaard T.S."/>
            <person name="Juul-Madsen H.R."/>
        </authorList>
    </citation>
    <scope>NUCLEOTIDE SEQUENCE [LARGE SCALE GENOMIC DNA]</scope>
    <source>
        <strain evidence="12 13">CECT 8886</strain>
    </source>
</reference>
<comment type="function">
    <text evidence="11">Part of the high-affinity ATP-driven potassium transport (or Kdp) system, which catalyzes the hydrolysis of ATP coupled with the electrogenic transport of potassium into the cytoplasm. This subunit acts as a catalytic chaperone that increases the ATP-binding affinity of the ATP-hydrolyzing subunit KdpB by the formation of a transient KdpB/KdpC/ATP ternary complex.</text>
</comment>
<evidence type="ECO:0000313" key="13">
    <source>
        <dbReference type="Proteomes" id="UP000092544"/>
    </source>
</evidence>
<keyword evidence="8 11" id="KW-1133">Transmembrane helix</keyword>
<dbReference type="InterPro" id="IPR003820">
    <property type="entry name" value="KdpC"/>
</dbReference>
<evidence type="ECO:0000256" key="3">
    <source>
        <dbReference type="ARBA" id="ARBA00022538"/>
    </source>
</evidence>
<name>A0A1A8TL77_9GAMM</name>
<evidence type="ECO:0000256" key="10">
    <source>
        <dbReference type="ARBA" id="ARBA00023136"/>
    </source>
</evidence>
<keyword evidence="12" id="KW-0378">Hydrolase</keyword>
<dbReference type="NCBIfam" id="TIGR00681">
    <property type="entry name" value="kdpC"/>
    <property type="match status" value="1"/>
</dbReference>
<dbReference type="PANTHER" id="PTHR30042">
    <property type="entry name" value="POTASSIUM-TRANSPORTING ATPASE C CHAIN"/>
    <property type="match status" value="1"/>
</dbReference>
<proteinExistence type="inferred from homology"/>
<keyword evidence="9 11" id="KW-0406">Ion transport</keyword>
<evidence type="ECO:0000256" key="1">
    <source>
        <dbReference type="ARBA" id="ARBA00022448"/>
    </source>
</evidence>
<dbReference type="Pfam" id="PF02669">
    <property type="entry name" value="KdpC"/>
    <property type="match status" value="1"/>
</dbReference>
<keyword evidence="13" id="KW-1185">Reference proteome</keyword>
<keyword evidence="6 11" id="KW-0067">ATP-binding</keyword>
<dbReference type="GO" id="GO:0005524">
    <property type="term" value="F:ATP binding"/>
    <property type="evidence" value="ECO:0007669"/>
    <property type="project" value="UniProtKB-UniRule"/>
</dbReference>
<feature type="transmembrane region" description="Helical" evidence="11">
    <location>
        <begin position="33"/>
        <end position="55"/>
    </location>
</feature>
<dbReference type="PANTHER" id="PTHR30042:SF2">
    <property type="entry name" value="POTASSIUM-TRANSPORTING ATPASE KDPC SUBUNIT"/>
    <property type="match status" value="1"/>
</dbReference>
<organism evidence="12 13">
    <name type="scientific">Marinomonas spartinae</name>
    <dbReference type="NCBI Taxonomy" id="1792290"/>
    <lineage>
        <taxon>Bacteria</taxon>
        <taxon>Pseudomonadati</taxon>
        <taxon>Pseudomonadota</taxon>
        <taxon>Gammaproteobacteria</taxon>
        <taxon>Oceanospirillales</taxon>
        <taxon>Oceanospirillaceae</taxon>
        <taxon>Marinomonas</taxon>
    </lineage>
</organism>
<dbReference type="GO" id="GO:0016787">
    <property type="term" value="F:hydrolase activity"/>
    <property type="evidence" value="ECO:0007669"/>
    <property type="project" value="UniProtKB-KW"/>
</dbReference>
<dbReference type="GO" id="GO:0005886">
    <property type="term" value="C:plasma membrane"/>
    <property type="evidence" value="ECO:0007669"/>
    <property type="project" value="UniProtKB-SubCell"/>
</dbReference>
<evidence type="ECO:0000256" key="4">
    <source>
        <dbReference type="ARBA" id="ARBA00022692"/>
    </source>
</evidence>
<dbReference type="OrthoDB" id="9788285at2"/>
<accession>A0A1A8TL77</accession>
<dbReference type="Proteomes" id="UP000092544">
    <property type="component" value="Unassembled WGS sequence"/>
</dbReference>
<sequence>MNAKVTDDLHEGVIQWHQGGLSKQIALAVRMSLVMLVLCGIIYTGSVTMVAQTLFPFQSTGSVIDHNGKPVGSKLIGQLFQSADYFHGRPSAVGYDPKSTGGSNLAPSNLKLRAEVEQRSLAIQTSDHVTASQIPVDLLAASGSGVDPDISPAAALLQVDRVAAQRHLSVNAVKKLVDQHIEHPQWAIFGQARVNVLMLNLALETLSDINNTQSK</sequence>
<evidence type="ECO:0000256" key="2">
    <source>
        <dbReference type="ARBA" id="ARBA00022475"/>
    </source>
</evidence>
<dbReference type="STRING" id="1792290.MSP8886_03119"/>
<dbReference type="EMBL" id="FLOB01000008">
    <property type="protein sequence ID" value="SBS34627.1"/>
    <property type="molecule type" value="Genomic_DNA"/>
</dbReference>
<dbReference type="PIRSF" id="PIRSF001296">
    <property type="entry name" value="K_ATPase_KdpC"/>
    <property type="match status" value="1"/>
</dbReference>
<evidence type="ECO:0000256" key="9">
    <source>
        <dbReference type="ARBA" id="ARBA00023065"/>
    </source>
</evidence>
<comment type="subcellular location">
    <subcellularLocation>
        <location evidence="11">Cell membrane</location>
        <topology evidence="11">Single-pass membrane protein</topology>
    </subcellularLocation>
</comment>